<dbReference type="EMBL" id="JAAMPC010000013">
    <property type="protein sequence ID" value="KAG2272781.1"/>
    <property type="molecule type" value="Genomic_DNA"/>
</dbReference>
<dbReference type="GO" id="GO:0042910">
    <property type="term" value="F:xenobiotic transmembrane transporter activity"/>
    <property type="evidence" value="ECO:0007669"/>
    <property type="project" value="InterPro"/>
</dbReference>
<evidence type="ECO:0000256" key="2">
    <source>
        <dbReference type="ARBA" id="ARBA00010199"/>
    </source>
</evidence>
<feature type="transmembrane region" description="Helical" evidence="7">
    <location>
        <begin position="137"/>
        <end position="162"/>
    </location>
</feature>
<feature type="compositionally biased region" description="Basic residues" evidence="8">
    <location>
        <begin position="1"/>
        <end position="11"/>
    </location>
</feature>
<evidence type="ECO:0000256" key="7">
    <source>
        <dbReference type="RuleBase" id="RU004914"/>
    </source>
</evidence>
<evidence type="ECO:0000256" key="3">
    <source>
        <dbReference type="ARBA" id="ARBA00022448"/>
    </source>
</evidence>
<dbReference type="GO" id="GO:0015297">
    <property type="term" value="F:antiporter activity"/>
    <property type="evidence" value="ECO:0007669"/>
    <property type="project" value="InterPro"/>
</dbReference>
<feature type="transmembrane region" description="Helical" evidence="7">
    <location>
        <begin position="455"/>
        <end position="476"/>
    </location>
</feature>
<dbReference type="Proteomes" id="UP000886595">
    <property type="component" value="Unassembled WGS sequence"/>
</dbReference>
<feature type="transmembrane region" description="Helical" evidence="7">
    <location>
        <begin position="282"/>
        <end position="302"/>
    </location>
</feature>
<evidence type="ECO:0000256" key="5">
    <source>
        <dbReference type="ARBA" id="ARBA00022989"/>
    </source>
</evidence>
<feature type="region of interest" description="Disordered" evidence="8">
    <location>
        <begin position="1"/>
        <end position="20"/>
    </location>
</feature>
<evidence type="ECO:0000313" key="9">
    <source>
        <dbReference type="EMBL" id="KAG2272781.1"/>
    </source>
</evidence>
<dbReference type="CDD" id="cd13132">
    <property type="entry name" value="MATE_eukaryotic"/>
    <property type="match status" value="1"/>
</dbReference>
<dbReference type="GO" id="GO:1990961">
    <property type="term" value="P:xenobiotic detoxification by transmembrane export across the plasma membrane"/>
    <property type="evidence" value="ECO:0007669"/>
    <property type="project" value="InterPro"/>
</dbReference>
<sequence length="512" mass="56577">MPKLKNQRRKQPNMSTQGEMEERLLRVGSDAKDRQSNSIESLYLRAKVWSEVSKMWRIALPSSLFRLTSFGSIIVAQAFIGHSSKLGLAAYALLQSTFIRFLYGLMGGMSSATETLCGQAYGAEQYQTMGIYLQRSWIVDIAVTTLFLPFIILAGPILRLLGQNVAITRTVDEIYPWMIPYVYSLIFTMTMQMYLQAQMKNAIVGVLSTLSLALDILVTWWCVSFMGMGIGGALLGLNVSSWSLVLAEFVYVFGGWCPFTWTGFSTAAFVDLVPMLKLSISSGFMICLEYWYLSILVLMAGYTEDANTAISAFSICQYIYTWELNICLGFLGAACVRVANELGKGDAAAVRFSIRVILTVSAIMGVIFSVLCLAFSGQISYLFTNSKEVSKTVDDLSMILAVSILLNSIQPILSGVAVGAGMQSIVAVVNLVSYYAIGIPLGLILTYVFHLGVKGLWSGMLAGIAIQTAILCYIIYRTDWELEVKKTSERMKAWSLKPSHEESNPIIDDERK</sequence>
<dbReference type="Pfam" id="PF01554">
    <property type="entry name" value="MatE"/>
    <property type="match status" value="2"/>
</dbReference>
<accession>A0A8X7UE79</accession>
<dbReference type="InterPro" id="IPR002528">
    <property type="entry name" value="MATE_fam"/>
</dbReference>
<organism evidence="9 10">
    <name type="scientific">Brassica carinata</name>
    <name type="common">Ethiopian mustard</name>
    <name type="synonym">Abyssinian cabbage</name>
    <dbReference type="NCBI Taxonomy" id="52824"/>
    <lineage>
        <taxon>Eukaryota</taxon>
        <taxon>Viridiplantae</taxon>
        <taxon>Streptophyta</taxon>
        <taxon>Embryophyta</taxon>
        <taxon>Tracheophyta</taxon>
        <taxon>Spermatophyta</taxon>
        <taxon>Magnoliopsida</taxon>
        <taxon>eudicotyledons</taxon>
        <taxon>Gunneridae</taxon>
        <taxon>Pentapetalae</taxon>
        <taxon>rosids</taxon>
        <taxon>malvids</taxon>
        <taxon>Brassicales</taxon>
        <taxon>Brassicaceae</taxon>
        <taxon>Brassiceae</taxon>
        <taxon>Brassica</taxon>
    </lineage>
</organism>
<reference evidence="9 10" key="1">
    <citation type="submission" date="2020-02" db="EMBL/GenBank/DDBJ databases">
        <authorList>
            <person name="Ma Q."/>
            <person name="Huang Y."/>
            <person name="Song X."/>
            <person name="Pei D."/>
        </authorList>
    </citation>
    <scope>NUCLEOTIDE SEQUENCE [LARGE SCALE GENOMIC DNA]</scope>
    <source>
        <strain evidence="9">Sxm20200214</strain>
        <tissue evidence="9">Leaf</tissue>
    </source>
</reference>
<evidence type="ECO:0000256" key="4">
    <source>
        <dbReference type="ARBA" id="ARBA00022692"/>
    </source>
</evidence>
<keyword evidence="6 7" id="KW-0472">Membrane</keyword>
<evidence type="ECO:0000256" key="6">
    <source>
        <dbReference type="ARBA" id="ARBA00023136"/>
    </source>
</evidence>
<evidence type="ECO:0000256" key="1">
    <source>
        <dbReference type="ARBA" id="ARBA00004141"/>
    </source>
</evidence>
<dbReference type="AlphaFoldDB" id="A0A8X7UE79"/>
<comment type="caution">
    <text evidence="9">The sequence shown here is derived from an EMBL/GenBank/DDBJ whole genome shotgun (WGS) entry which is preliminary data.</text>
</comment>
<feature type="transmembrane region" description="Helical" evidence="7">
    <location>
        <begin position="249"/>
        <end position="270"/>
    </location>
</feature>
<evidence type="ECO:0000313" key="10">
    <source>
        <dbReference type="Proteomes" id="UP000886595"/>
    </source>
</evidence>
<feature type="transmembrane region" description="Helical" evidence="7">
    <location>
        <begin position="352"/>
        <end position="376"/>
    </location>
</feature>
<feature type="transmembrane region" description="Helical" evidence="7">
    <location>
        <begin position="425"/>
        <end position="449"/>
    </location>
</feature>
<dbReference type="PANTHER" id="PTHR11206">
    <property type="entry name" value="MULTIDRUG RESISTANCE PROTEIN"/>
    <property type="match status" value="1"/>
</dbReference>
<dbReference type="NCBIfam" id="TIGR00797">
    <property type="entry name" value="matE"/>
    <property type="match status" value="1"/>
</dbReference>
<protein>
    <recommendedName>
        <fullName evidence="7">Protein DETOXIFICATION</fullName>
    </recommendedName>
    <alternativeName>
        <fullName evidence="7">Multidrug and toxic compound extrusion protein</fullName>
    </alternativeName>
</protein>
<gene>
    <name evidence="9" type="ORF">Bca52824_067336</name>
</gene>
<comment type="subcellular location">
    <subcellularLocation>
        <location evidence="1">Membrane</location>
        <topology evidence="1">Multi-pass membrane protein</topology>
    </subcellularLocation>
</comment>
<dbReference type="OrthoDB" id="2126698at2759"/>
<feature type="transmembrane region" description="Helical" evidence="7">
    <location>
        <begin position="63"/>
        <end position="80"/>
    </location>
</feature>
<keyword evidence="10" id="KW-1185">Reference proteome</keyword>
<keyword evidence="4 7" id="KW-0812">Transmembrane</keyword>
<feature type="transmembrane region" description="Helical" evidence="7">
    <location>
        <begin position="396"/>
        <end position="418"/>
    </location>
</feature>
<keyword evidence="5 7" id="KW-1133">Transmembrane helix</keyword>
<evidence type="ECO:0000256" key="8">
    <source>
        <dbReference type="SAM" id="MobiDB-lite"/>
    </source>
</evidence>
<keyword evidence="3" id="KW-0813">Transport</keyword>
<proteinExistence type="inferred from homology"/>
<feature type="transmembrane region" description="Helical" evidence="7">
    <location>
        <begin position="174"/>
        <end position="195"/>
    </location>
</feature>
<dbReference type="InterPro" id="IPR045069">
    <property type="entry name" value="MATE_euk"/>
</dbReference>
<feature type="transmembrane region" description="Helical" evidence="7">
    <location>
        <begin position="216"/>
        <end position="237"/>
    </location>
</feature>
<name>A0A8X7UE79_BRACI</name>
<dbReference type="GO" id="GO:0016020">
    <property type="term" value="C:membrane"/>
    <property type="evidence" value="ECO:0007669"/>
    <property type="project" value="UniProtKB-SubCell"/>
</dbReference>
<comment type="similarity">
    <text evidence="2 7">Belongs to the multi antimicrobial extrusion (MATE) (TC 2.A.66.1) family.</text>
</comment>